<dbReference type="Pfam" id="PF01594">
    <property type="entry name" value="AI-2E_transport"/>
    <property type="match status" value="1"/>
</dbReference>
<evidence type="ECO:0000256" key="1">
    <source>
        <dbReference type="ARBA" id="ARBA00004651"/>
    </source>
</evidence>
<keyword evidence="7 8" id="KW-0472">Membrane</keyword>
<name>A0A261VBH1_9BORD</name>
<proteinExistence type="inferred from homology"/>
<evidence type="ECO:0000256" key="4">
    <source>
        <dbReference type="ARBA" id="ARBA00022475"/>
    </source>
</evidence>
<evidence type="ECO:0000256" key="8">
    <source>
        <dbReference type="SAM" id="Phobius"/>
    </source>
</evidence>
<keyword evidence="3" id="KW-0813">Transport</keyword>
<feature type="transmembrane region" description="Helical" evidence="8">
    <location>
        <begin position="72"/>
        <end position="93"/>
    </location>
</feature>
<feature type="transmembrane region" description="Helical" evidence="8">
    <location>
        <begin position="319"/>
        <end position="350"/>
    </location>
</feature>
<comment type="similarity">
    <text evidence="2">Belongs to the autoinducer-2 exporter (AI-2E) (TC 2.A.86) family.</text>
</comment>
<evidence type="ECO:0000256" key="5">
    <source>
        <dbReference type="ARBA" id="ARBA00022692"/>
    </source>
</evidence>
<evidence type="ECO:0000256" key="7">
    <source>
        <dbReference type="ARBA" id="ARBA00023136"/>
    </source>
</evidence>
<keyword evidence="10" id="KW-1185">Reference proteome</keyword>
<comment type="caution">
    <text evidence="9">The sequence shown here is derived from an EMBL/GenBank/DDBJ whole genome shotgun (WGS) entry which is preliminary data.</text>
</comment>
<protein>
    <submittedName>
        <fullName evidence="9">AI-2E family transporter</fullName>
    </submittedName>
</protein>
<organism evidence="9 10">
    <name type="scientific">Bordetella genomosp. 12</name>
    <dbReference type="NCBI Taxonomy" id="463035"/>
    <lineage>
        <taxon>Bacteria</taxon>
        <taxon>Pseudomonadati</taxon>
        <taxon>Pseudomonadota</taxon>
        <taxon>Betaproteobacteria</taxon>
        <taxon>Burkholderiales</taxon>
        <taxon>Alcaligenaceae</taxon>
        <taxon>Bordetella</taxon>
    </lineage>
</organism>
<dbReference type="RefSeq" id="WP_094814468.1">
    <property type="nucleotide sequence ID" value="NZ_NEVU01000003.1"/>
</dbReference>
<dbReference type="OrthoDB" id="106838at2"/>
<feature type="transmembrane region" description="Helical" evidence="8">
    <location>
        <begin position="279"/>
        <end position="299"/>
    </location>
</feature>
<gene>
    <name evidence="9" type="ORF">CAL22_14665</name>
</gene>
<keyword evidence="4" id="KW-1003">Cell membrane</keyword>
<feature type="transmembrane region" description="Helical" evidence="8">
    <location>
        <begin position="222"/>
        <end position="244"/>
    </location>
</feature>
<sequence>MRLRPNVDFQQVLSRSLLDLFIRISLIGGLVYWCYRVAEPFIGLLLWSIILAITLAPLHHRITRWLGGRPKSASLLLVILTLLAFMIPGALLASSLAESLRKLFHQAEGQPTLRIPDPPSFISNVPLIGDRLHDAWMLATQNVEAALKPLQPVLTDAAKWLLNSVTTAGMEFLVFLAAVAIAGLVLVYDKHSKRMADDIAGRIAGAQRGHELVQLIVTTIRAVAQGVIGVALIQAALSGLGMLVAGVPGAGIWAIVALAVCIVQLPIFIVLLPATIYVFMTNSTTMGVAFAIWSVLVSLVDNILKPLMLARGISIPLPIILIGALGGVVAAGIVGLFLGPVGFALGYVLFMQWVRDPLVTATPEITSSDDSPS</sequence>
<keyword evidence="6 8" id="KW-1133">Transmembrane helix</keyword>
<keyword evidence="5 8" id="KW-0812">Transmembrane</keyword>
<feature type="transmembrane region" description="Helical" evidence="8">
    <location>
        <begin position="12"/>
        <end position="35"/>
    </location>
</feature>
<evidence type="ECO:0000313" key="9">
    <source>
        <dbReference type="EMBL" id="OZI71111.1"/>
    </source>
</evidence>
<feature type="transmembrane region" description="Helical" evidence="8">
    <location>
        <begin position="168"/>
        <end position="188"/>
    </location>
</feature>
<dbReference type="PANTHER" id="PTHR21716:SF67">
    <property type="entry name" value="TRANSPORT PROTEIN YDIK-RELATED"/>
    <property type="match status" value="1"/>
</dbReference>
<dbReference type="EMBL" id="NEVU01000003">
    <property type="protein sequence ID" value="OZI71111.1"/>
    <property type="molecule type" value="Genomic_DNA"/>
</dbReference>
<accession>A0A261VBH1</accession>
<evidence type="ECO:0000256" key="2">
    <source>
        <dbReference type="ARBA" id="ARBA00009773"/>
    </source>
</evidence>
<reference evidence="10" key="1">
    <citation type="submission" date="2017-05" db="EMBL/GenBank/DDBJ databases">
        <title>Complete and WGS of Bordetella genogroups.</title>
        <authorList>
            <person name="Spilker T."/>
            <person name="Lipuma J."/>
        </authorList>
    </citation>
    <scope>NUCLEOTIDE SEQUENCE [LARGE SCALE GENOMIC DNA]</scope>
    <source>
        <strain evidence="10">AU6712</strain>
    </source>
</reference>
<comment type="subcellular location">
    <subcellularLocation>
        <location evidence="1">Cell membrane</location>
        <topology evidence="1">Multi-pass membrane protein</topology>
    </subcellularLocation>
</comment>
<dbReference type="GO" id="GO:0005886">
    <property type="term" value="C:plasma membrane"/>
    <property type="evidence" value="ECO:0007669"/>
    <property type="project" value="UniProtKB-SubCell"/>
</dbReference>
<evidence type="ECO:0000313" key="10">
    <source>
        <dbReference type="Proteomes" id="UP000216429"/>
    </source>
</evidence>
<dbReference type="AlphaFoldDB" id="A0A261VBH1"/>
<evidence type="ECO:0000256" key="6">
    <source>
        <dbReference type="ARBA" id="ARBA00022989"/>
    </source>
</evidence>
<dbReference type="PANTHER" id="PTHR21716">
    <property type="entry name" value="TRANSMEMBRANE PROTEIN"/>
    <property type="match status" value="1"/>
</dbReference>
<evidence type="ECO:0000256" key="3">
    <source>
        <dbReference type="ARBA" id="ARBA00022448"/>
    </source>
</evidence>
<dbReference type="Proteomes" id="UP000216429">
    <property type="component" value="Unassembled WGS sequence"/>
</dbReference>
<feature type="transmembrane region" description="Helical" evidence="8">
    <location>
        <begin position="250"/>
        <end position="272"/>
    </location>
</feature>
<feature type="transmembrane region" description="Helical" evidence="8">
    <location>
        <begin position="41"/>
        <end position="60"/>
    </location>
</feature>
<dbReference type="InterPro" id="IPR002549">
    <property type="entry name" value="AI-2E-like"/>
</dbReference>